<dbReference type="EMBL" id="FOVL01000021">
    <property type="protein sequence ID" value="SFN85960.1"/>
    <property type="molecule type" value="Genomic_DNA"/>
</dbReference>
<dbReference type="Pfam" id="PF05751">
    <property type="entry name" value="FixH"/>
    <property type="match status" value="1"/>
</dbReference>
<evidence type="ECO:0000313" key="2">
    <source>
        <dbReference type="EMBL" id="SFN85960.1"/>
    </source>
</evidence>
<evidence type="ECO:0000256" key="1">
    <source>
        <dbReference type="SAM" id="Phobius"/>
    </source>
</evidence>
<dbReference type="AlphaFoldDB" id="A0A1I5CG32"/>
<dbReference type="RefSeq" id="WP_093410856.1">
    <property type="nucleotide sequence ID" value="NZ_FOVL01000021.1"/>
</dbReference>
<accession>A0A1I5CG32</accession>
<organism evidence="2 3">
    <name type="scientific">Salegentibacter flavus</name>
    <dbReference type="NCBI Taxonomy" id="287099"/>
    <lineage>
        <taxon>Bacteria</taxon>
        <taxon>Pseudomonadati</taxon>
        <taxon>Bacteroidota</taxon>
        <taxon>Flavobacteriia</taxon>
        <taxon>Flavobacteriales</taxon>
        <taxon>Flavobacteriaceae</taxon>
        <taxon>Salegentibacter</taxon>
    </lineage>
</organism>
<dbReference type="Proteomes" id="UP000199153">
    <property type="component" value="Unassembled WGS sequence"/>
</dbReference>
<reference evidence="2 3" key="1">
    <citation type="submission" date="2016-10" db="EMBL/GenBank/DDBJ databases">
        <authorList>
            <person name="de Groot N.N."/>
        </authorList>
    </citation>
    <scope>NUCLEOTIDE SEQUENCE [LARGE SCALE GENOMIC DNA]</scope>
    <source>
        <strain evidence="2 3">DSM 17794</strain>
    </source>
</reference>
<dbReference type="STRING" id="287099.SAMN05660413_02845"/>
<name>A0A1I5CG32_9FLAO</name>
<dbReference type="InterPro" id="IPR008620">
    <property type="entry name" value="FixH"/>
</dbReference>
<gene>
    <name evidence="2" type="ORF">SAMN05660413_02845</name>
</gene>
<protein>
    <submittedName>
        <fullName evidence="2">FixH protein</fullName>
    </submittedName>
</protein>
<feature type="transmembrane region" description="Helical" evidence="1">
    <location>
        <begin position="6"/>
        <end position="25"/>
    </location>
</feature>
<proteinExistence type="predicted"/>
<keyword evidence="1" id="KW-1133">Transmembrane helix</keyword>
<keyword evidence="1" id="KW-0812">Transmembrane</keyword>
<evidence type="ECO:0000313" key="3">
    <source>
        <dbReference type="Proteomes" id="UP000199153"/>
    </source>
</evidence>
<sequence length="148" mass="17560">MKINWGTGIVIGMTLFISFILYLVFNMLTNEKFDHDLVTEDYYKKELLFQQEIDAETRGNALTENISDRRIENGWLIEFPEDLKLAEISGNLNFYRPSNAELDFDIPLNLKSNRIEIDDAKLIPGRWNINIHWEYQGENYLYKKEIVY</sequence>
<keyword evidence="3" id="KW-1185">Reference proteome</keyword>
<keyword evidence="1" id="KW-0472">Membrane</keyword>
<dbReference type="OrthoDB" id="1493774at2"/>